<organism evidence="2 3">
    <name type="scientific">Talaromyces proteolyticus</name>
    <dbReference type="NCBI Taxonomy" id="1131652"/>
    <lineage>
        <taxon>Eukaryota</taxon>
        <taxon>Fungi</taxon>
        <taxon>Dikarya</taxon>
        <taxon>Ascomycota</taxon>
        <taxon>Pezizomycotina</taxon>
        <taxon>Eurotiomycetes</taxon>
        <taxon>Eurotiomycetidae</taxon>
        <taxon>Eurotiales</taxon>
        <taxon>Trichocomaceae</taxon>
        <taxon>Talaromyces</taxon>
        <taxon>Talaromyces sect. Bacilispori</taxon>
    </lineage>
</organism>
<gene>
    <name evidence="2" type="ORF">BGW36DRAFT_63991</name>
</gene>
<evidence type="ECO:0000256" key="1">
    <source>
        <dbReference type="SAM" id="Phobius"/>
    </source>
</evidence>
<dbReference type="RefSeq" id="XP_046066106.1">
    <property type="nucleotide sequence ID" value="XM_046222483.1"/>
</dbReference>
<feature type="transmembrane region" description="Helical" evidence="1">
    <location>
        <begin position="96"/>
        <end position="116"/>
    </location>
</feature>
<keyword evidence="1" id="KW-0812">Transmembrane</keyword>
<keyword evidence="1" id="KW-1133">Transmembrane helix</keyword>
<accession>A0AAD4KE52</accession>
<dbReference type="AlphaFoldDB" id="A0AAD4KE52"/>
<feature type="transmembrane region" description="Helical" evidence="1">
    <location>
        <begin position="136"/>
        <end position="158"/>
    </location>
</feature>
<reference evidence="2" key="1">
    <citation type="submission" date="2021-12" db="EMBL/GenBank/DDBJ databases">
        <title>Convergent genome expansion in fungi linked to evolution of root-endophyte symbiosis.</title>
        <authorList>
            <consortium name="DOE Joint Genome Institute"/>
            <person name="Ke Y.-H."/>
            <person name="Bonito G."/>
            <person name="Liao H.-L."/>
            <person name="Looney B."/>
            <person name="Rojas-Flechas A."/>
            <person name="Nash J."/>
            <person name="Hameed K."/>
            <person name="Schadt C."/>
            <person name="Martin F."/>
            <person name="Crous P.W."/>
            <person name="Miettinen O."/>
            <person name="Magnuson J.K."/>
            <person name="Labbe J."/>
            <person name="Jacobson D."/>
            <person name="Doktycz M.J."/>
            <person name="Veneault-Fourrey C."/>
            <person name="Kuo A."/>
            <person name="Mondo S."/>
            <person name="Calhoun S."/>
            <person name="Riley R."/>
            <person name="Ohm R."/>
            <person name="LaButti K."/>
            <person name="Andreopoulos B."/>
            <person name="Pangilinan J."/>
            <person name="Nolan M."/>
            <person name="Tritt A."/>
            <person name="Clum A."/>
            <person name="Lipzen A."/>
            <person name="Daum C."/>
            <person name="Barry K."/>
            <person name="Grigoriev I.V."/>
            <person name="Vilgalys R."/>
        </authorList>
    </citation>
    <scope>NUCLEOTIDE SEQUENCE</scope>
    <source>
        <strain evidence="2">PMI_201</strain>
    </source>
</reference>
<keyword evidence="1" id="KW-0472">Membrane</keyword>
<feature type="transmembrane region" description="Helical" evidence="1">
    <location>
        <begin position="32"/>
        <end position="53"/>
    </location>
</feature>
<sequence>MVRFNVHFFESSSDVVDVVWDIILFYYIMSIALHYSIFIFFCSLPLTGAISILRYPVFELTQHQWEMRIMFLSTLISFWCARYSMKTYQVPQKVNFRLVIGLLATVILVAGELALWTAFYFEWSSWRDWYNQSDNITWVIIVTTTALIALMPCLVMMVEDAEINLFDEPPDSIEEENKNSMIHRAAGAEVETLS</sequence>
<evidence type="ECO:0000313" key="3">
    <source>
        <dbReference type="Proteomes" id="UP001201262"/>
    </source>
</evidence>
<proteinExistence type="predicted"/>
<evidence type="ECO:0000313" key="2">
    <source>
        <dbReference type="EMBL" id="KAH8689823.1"/>
    </source>
</evidence>
<keyword evidence="3" id="KW-1185">Reference proteome</keyword>
<comment type="caution">
    <text evidence="2">The sequence shown here is derived from an EMBL/GenBank/DDBJ whole genome shotgun (WGS) entry which is preliminary data.</text>
</comment>
<dbReference type="GeneID" id="70252770"/>
<dbReference type="Proteomes" id="UP001201262">
    <property type="component" value="Unassembled WGS sequence"/>
</dbReference>
<dbReference type="EMBL" id="JAJTJA010000014">
    <property type="protein sequence ID" value="KAH8689823.1"/>
    <property type="molecule type" value="Genomic_DNA"/>
</dbReference>
<name>A0AAD4KE52_9EURO</name>
<protein>
    <submittedName>
        <fullName evidence="2">Uncharacterized protein</fullName>
    </submittedName>
</protein>